<comment type="caution">
    <text evidence="4">The sequence shown here is derived from an EMBL/GenBank/DDBJ whole genome shotgun (WGS) entry which is preliminary data.</text>
</comment>
<evidence type="ECO:0000256" key="1">
    <source>
        <dbReference type="ARBA" id="ARBA00006336"/>
    </source>
</evidence>
<evidence type="ECO:0000313" key="4">
    <source>
        <dbReference type="EMBL" id="KRN77107.1"/>
    </source>
</evidence>
<dbReference type="Proteomes" id="UP000051673">
    <property type="component" value="Unassembled WGS sequence"/>
</dbReference>
<keyword evidence="2 4" id="KW-0378">Hydrolase</keyword>
<sequence>MGKVADALIIIDMQKGVCQNNGEDINRLSEMTEVINQRVTLYHQIGLPVIWIQHQDDQIQPDSEAYELLDNLNVAIGTDKIMSKTHPDSFYHTELSDLLGRLSANAIEIMGAQVEYCVDSTIKAAFDRGYKILMQHGASTTYDNAYMSASATRNFYENIWDQRFVEWLD</sequence>
<dbReference type="OrthoDB" id="9785724at2"/>
<dbReference type="Pfam" id="PF00857">
    <property type="entry name" value="Isochorismatase"/>
    <property type="match status" value="1"/>
</dbReference>
<accession>A0A0R2JII1</accession>
<proteinExistence type="inferred from homology"/>
<feature type="domain" description="Isochorismatase-like" evidence="3">
    <location>
        <begin position="7"/>
        <end position="150"/>
    </location>
</feature>
<dbReference type="PANTHER" id="PTHR43540:SF14">
    <property type="entry name" value="ISOCHORISMATASE"/>
    <property type="match status" value="1"/>
</dbReference>
<dbReference type="STRING" id="1620.IV67_GL000626"/>
<dbReference type="InterPro" id="IPR036380">
    <property type="entry name" value="Isochorismatase-like_sf"/>
</dbReference>
<dbReference type="AlphaFoldDB" id="A0A0R2JII1"/>
<comment type="similarity">
    <text evidence="1">Belongs to the isochorismatase family.</text>
</comment>
<dbReference type="EMBL" id="JQCD01000024">
    <property type="protein sequence ID" value="KRN77107.1"/>
    <property type="molecule type" value="Genomic_DNA"/>
</dbReference>
<dbReference type="InterPro" id="IPR000868">
    <property type="entry name" value="Isochorismatase-like_dom"/>
</dbReference>
<evidence type="ECO:0000256" key="2">
    <source>
        <dbReference type="ARBA" id="ARBA00022801"/>
    </source>
</evidence>
<dbReference type="PATRIC" id="fig|1620.3.peg.634"/>
<dbReference type="InterPro" id="IPR050272">
    <property type="entry name" value="Isochorismatase-like_hydrls"/>
</dbReference>
<organism evidence="4 5">
    <name type="scientific">Weissella minor</name>
    <dbReference type="NCBI Taxonomy" id="1620"/>
    <lineage>
        <taxon>Bacteria</taxon>
        <taxon>Bacillati</taxon>
        <taxon>Bacillota</taxon>
        <taxon>Bacilli</taxon>
        <taxon>Lactobacillales</taxon>
        <taxon>Lactobacillaceae</taxon>
        <taxon>Weissella</taxon>
    </lineage>
</organism>
<dbReference type="SUPFAM" id="SSF52499">
    <property type="entry name" value="Isochorismatase-like hydrolases"/>
    <property type="match status" value="1"/>
</dbReference>
<name>A0A0R2JII1_9LACO</name>
<evidence type="ECO:0000259" key="3">
    <source>
        <dbReference type="Pfam" id="PF00857"/>
    </source>
</evidence>
<dbReference type="Gene3D" id="3.40.50.850">
    <property type="entry name" value="Isochorismatase-like"/>
    <property type="match status" value="1"/>
</dbReference>
<dbReference type="GO" id="GO:0016787">
    <property type="term" value="F:hydrolase activity"/>
    <property type="evidence" value="ECO:0007669"/>
    <property type="project" value="UniProtKB-KW"/>
</dbReference>
<dbReference type="RefSeq" id="WP_083486687.1">
    <property type="nucleotide sequence ID" value="NZ_JQCD01000024.1"/>
</dbReference>
<keyword evidence="5" id="KW-1185">Reference proteome</keyword>
<gene>
    <name evidence="4" type="ORF">IV67_GL000626</name>
</gene>
<dbReference type="PANTHER" id="PTHR43540">
    <property type="entry name" value="PEROXYUREIDOACRYLATE/UREIDOACRYLATE AMIDOHYDROLASE-RELATED"/>
    <property type="match status" value="1"/>
</dbReference>
<protein>
    <submittedName>
        <fullName evidence="4">Isochorismatase hydrolase</fullName>
    </submittedName>
</protein>
<evidence type="ECO:0000313" key="5">
    <source>
        <dbReference type="Proteomes" id="UP000051673"/>
    </source>
</evidence>
<reference evidence="4 5" key="1">
    <citation type="journal article" date="2015" name="Genome Announc.">
        <title>Expanding the biotechnology potential of lactobacilli through comparative genomics of 213 strains and associated genera.</title>
        <authorList>
            <person name="Sun Z."/>
            <person name="Harris H.M."/>
            <person name="McCann A."/>
            <person name="Guo C."/>
            <person name="Argimon S."/>
            <person name="Zhang W."/>
            <person name="Yang X."/>
            <person name="Jeffery I.B."/>
            <person name="Cooney J.C."/>
            <person name="Kagawa T.F."/>
            <person name="Liu W."/>
            <person name="Song Y."/>
            <person name="Salvetti E."/>
            <person name="Wrobel A."/>
            <person name="Rasinkangas P."/>
            <person name="Parkhill J."/>
            <person name="Rea M.C."/>
            <person name="O'Sullivan O."/>
            <person name="Ritari J."/>
            <person name="Douillard F.P."/>
            <person name="Paul Ross R."/>
            <person name="Yang R."/>
            <person name="Briner A.E."/>
            <person name="Felis G.E."/>
            <person name="de Vos W.M."/>
            <person name="Barrangou R."/>
            <person name="Klaenhammer T.R."/>
            <person name="Caufield P.W."/>
            <person name="Cui Y."/>
            <person name="Zhang H."/>
            <person name="O'Toole P.W."/>
        </authorList>
    </citation>
    <scope>NUCLEOTIDE SEQUENCE [LARGE SCALE GENOMIC DNA]</scope>
    <source>
        <strain evidence="4 5">DSM 20014</strain>
    </source>
</reference>